<evidence type="ECO:0000259" key="7">
    <source>
        <dbReference type="Pfam" id="PF13396"/>
    </source>
</evidence>
<accession>A0A7V8RCM7</accession>
<protein>
    <recommendedName>
        <fullName evidence="7">Cardiolipin synthase N-terminal domain-containing protein</fullName>
    </recommendedName>
</protein>
<dbReference type="InterPro" id="IPR027379">
    <property type="entry name" value="CLS_N"/>
</dbReference>
<dbReference type="Proteomes" id="UP000589292">
    <property type="component" value="Unassembled WGS sequence"/>
</dbReference>
<comment type="subcellular location">
    <subcellularLocation>
        <location evidence="1">Cell membrane</location>
        <topology evidence="1">Multi-pass membrane protein</topology>
    </subcellularLocation>
</comment>
<feature type="transmembrane region" description="Helical" evidence="6">
    <location>
        <begin position="5"/>
        <end position="26"/>
    </location>
</feature>
<evidence type="ECO:0000256" key="1">
    <source>
        <dbReference type="ARBA" id="ARBA00004651"/>
    </source>
</evidence>
<evidence type="ECO:0000313" key="9">
    <source>
        <dbReference type="Proteomes" id="UP000589292"/>
    </source>
</evidence>
<comment type="caution">
    <text evidence="8">The sequence shown here is derived from an EMBL/GenBank/DDBJ whole genome shotgun (WGS) entry which is preliminary data.</text>
</comment>
<keyword evidence="4 6" id="KW-1133">Transmembrane helix</keyword>
<evidence type="ECO:0000256" key="4">
    <source>
        <dbReference type="ARBA" id="ARBA00022989"/>
    </source>
</evidence>
<proteinExistence type="predicted"/>
<dbReference type="EMBL" id="VDES01000002">
    <property type="protein sequence ID" value="MBA1374008.1"/>
    <property type="molecule type" value="Genomic_DNA"/>
</dbReference>
<sequence>MEYSIFGIVILILDVIALFSVWASGATTATKLLWTLLIVILPVIGLIAWFFLGPKRGRV</sequence>
<dbReference type="RefSeq" id="WP_181267002.1">
    <property type="nucleotide sequence ID" value="NZ_BAAAGB010000001.1"/>
</dbReference>
<evidence type="ECO:0000256" key="6">
    <source>
        <dbReference type="SAM" id="Phobius"/>
    </source>
</evidence>
<dbReference type="AlphaFoldDB" id="A0A7V8RCM7"/>
<keyword evidence="9" id="KW-1185">Reference proteome</keyword>
<evidence type="ECO:0000256" key="2">
    <source>
        <dbReference type="ARBA" id="ARBA00022475"/>
    </source>
</evidence>
<dbReference type="Pfam" id="PF13396">
    <property type="entry name" value="PLDc_N"/>
    <property type="match status" value="1"/>
</dbReference>
<evidence type="ECO:0000313" key="8">
    <source>
        <dbReference type="EMBL" id="MBA1374008.1"/>
    </source>
</evidence>
<keyword evidence="3 6" id="KW-0812">Transmembrane</keyword>
<dbReference type="GO" id="GO:0005886">
    <property type="term" value="C:plasma membrane"/>
    <property type="evidence" value="ECO:0007669"/>
    <property type="project" value="UniProtKB-SubCell"/>
</dbReference>
<reference evidence="8 9" key="1">
    <citation type="journal article" date="1994" name="Int. J. Syst. Bacteriol.">
        <title>Phylogenetic positions of novel aerobic, bacteriochlorophyll a-containing bacteria and description of Roseococcus thiosulfatophilus gen. nov., sp. nov., Erythromicrobium ramosum gen. nov., sp. nov., and Erythrobacter litoralis sp. nov.</title>
        <authorList>
            <person name="Yurkov V."/>
            <person name="Stackebrandt E."/>
            <person name="Holmes A."/>
            <person name="Fuerst J.A."/>
            <person name="Hugenholtz P."/>
            <person name="Golecki J."/>
            <person name="Gad'on N."/>
            <person name="Gorlenko V.M."/>
            <person name="Kompantseva E.I."/>
            <person name="Drews G."/>
        </authorList>
    </citation>
    <scope>NUCLEOTIDE SEQUENCE [LARGE SCALE GENOMIC DNA]</scope>
    <source>
        <strain evidence="8 9">KR-99</strain>
    </source>
</reference>
<feature type="transmembrane region" description="Helical" evidence="6">
    <location>
        <begin position="32"/>
        <end position="52"/>
    </location>
</feature>
<organism evidence="8 9">
    <name type="scientific">Sphingomonas ursincola</name>
    <dbReference type="NCBI Taxonomy" id="56361"/>
    <lineage>
        <taxon>Bacteria</taxon>
        <taxon>Pseudomonadati</taxon>
        <taxon>Pseudomonadota</taxon>
        <taxon>Alphaproteobacteria</taxon>
        <taxon>Sphingomonadales</taxon>
        <taxon>Sphingomonadaceae</taxon>
        <taxon>Sphingomonas</taxon>
    </lineage>
</organism>
<keyword evidence="5 6" id="KW-0472">Membrane</keyword>
<feature type="domain" description="Cardiolipin synthase N-terminal" evidence="7">
    <location>
        <begin position="12"/>
        <end position="54"/>
    </location>
</feature>
<gene>
    <name evidence="8" type="ORF">FG486_06625</name>
</gene>
<keyword evidence="2" id="KW-1003">Cell membrane</keyword>
<evidence type="ECO:0000256" key="3">
    <source>
        <dbReference type="ARBA" id="ARBA00022692"/>
    </source>
</evidence>
<name>A0A7V8RCM7_9SPHN</name>
<evidence type="ECO:0000256" key="5">
    <source>
        <dbReference type="ARBA" id="ARBA00023136"/>
    </source>
</evidence>